<organism evidence="1 2">
    <name type="scientific">Euplotes crassus</name>
    <dbReference type="NCBI Taxonomy" id="5936"/>
    <lineage>
        <taxon>Eukaryota</taxon>
        <taxon>Sar</taxon>
        <taxon>Alveolata</taxon>
        <taxon>Ciliophora</taxon>
        <taxon>Intramacronucleata</taxon>
        <taxon>Spirotrichea</taxon>
        <taxon>Hypotrichia</taxon>
        <taxon>Euplotida</taxon>
        <taxon>Euplotidae</taxon>
        <taxon>Moneuplotes</taxon>
    </lineage>
</organism>
<comment type="caution">
    <text evidence="1">The sequence shown here is derived from an EMBL/GenBank/DDBJ whole genome shotgun (WGS) entry which is preliminary data.</text>
</comment>
<dbReference type="EMBL" id="CAMPGE010026810">
    <property type="protein sequence ID" value="CAI2384473.1"/>
    <property type="molecule type" value="Genomic_DNA"/>
</dbReference>
<protein>
    <submittedName>
        <fullName evidence="1">Uncharacterized protein</fullName>
    </submittedName>
</protein>
<reference evidence="1" key="1">
    <citation type="submission" date="2023-07" db="EMBL/GenBank/DDBJ databases">
        <authorList>
            <consortium name="AG Swart"/>
            <person name="Singh M."/>
            <person name="Singh A."/>
            <person name="Seah K."/>
            <person name="Emmerich C."/>
        </authorList>
    </citation>
    <scope>NUCLEOTIDE SEQUENCE</scope>
    <source>
        <strain evidence="1">DP1</strain>
    </source>
</reference>
<sequence>MKLILSLKNLRFQTRYCPRWDIRDDGRWRYINKIKFQLKSTYFCLSNTFRGAFSIKDG</sequence>
<proteinExistence type="predicted"/>
<dbReference type="Proteomes" id="UP001295684">
    <property type="component" value="Unassembled WGS sequence"/>
</dbReference>
<keyword evidence="2" id="KW-1185">Reference proteome</keyword>
<name>A0AAD2D9J5_EUPCR</name>
<dbReference type="AlphaFoldDB" id="A0AAD2D9J5"/>
<accession>A0AAD2D9J5</accession>
<evidence type="ECO:0000313" key="2">
    <source>
        <dbReference type="Proteomes" id="UP001295684"/>
    </source>
</evidence>
<evidence type="ECO:0000313" key="1">
    <source>
        <dbReference type="EMBL" id="CAI2384473.1"/>
    </source>
</evidence>
<gene>
    <name evidence="1" type="ORF">ECRASSUSDP1_LOCUS26003</name>
</gene>